<comment type="caution">
    <text evidence="1">The sequence shown here is derived from an EMBL/GenBank/DDBJ whole genome shotgun (WGS) entry which is preliminary data.</text>
</comment>
<dbReference type="AlphaFoldDB" id="A0A9P6MKU8"/>
<dbReference type="InterPro" id="IPR032675">
    <property type="entry name" value="LRR_dom_sf"/>
</dbReference>
<reference evidence="1" key="1">
    <citation type="journal article" date="2020" name="Fungal Divers.">
        <title>Resolving the Mortierellaceae phylogeny through synthesis of multi-gene phylogenetics and phylogenomics.</title>
        <authorList>
            <person name="Vandepol N."/>
            <person name="Liber J."/>
            <person name="Desiro A."/>
            <person name="Na H."/>
            <person name="Kennedy M."/>
            <person name="Barry K."/>
            <person name="Grigoriev I.V."/>
            <person name="Miller A.N."/>
            <person name="O'Donnell K."/>
            <person name="Stajich J.E."/>
            <person name="Bonito G."/>
        </authorList>
    </citation>
    <scope>NUCLEOTIDE SEQUENCE</scope>
    <source>
        <strain evidence="1">MES-2147</strain>
    </source>
</reference>
<proteinExistence type="predicted"/>
<evidence type="ECO:0000313" key="1">
    <source>
        <dbReference type="EMBL" id="KAG0006444.1"/>
    </source>
</evidence>
<protein>
    <submittedName>
        <fullName evidence="1">Uncharacterized protein</fullName>
    </submittedName>
</protein>
<evidence type="ECO:0000313" key="2">
    <source>
        <dbReference type="Proteomes" id="UP000749646"/>
    </source>
</evidence>
<organism evidence="1 2">
    <name type="scientific">Modicella reniformis</name>
    <dbReference type="NCBI Taxonomy" id="1440133"/>
    <lineage>
        <taxon>Eukaryota</taxon>
        <taxon>Fungi</taxon>
        <taxon>Fungi incertae sedis</taxon>
        <taxon>Mucoromycota</taxon>
        <taxon>Mortierellomycotina</taxon>
        <taxon>Mortierellomycetes</taxon>
        <taxon>Mortierellales</taxon>
        <taxon>Mortierellaceae</taxon>
        <taxon>Modicella</taxon>
    </lineage>
</organism>
<name>A0A9P6MKU8_9FUNG</name>
<dbReference type="Proteomes" id="UP000749646">
    <property type="component" value="Unassembled WGS sequence"/>
</dbReference>
<dbReference type="Gene3D" id="3.80.10.10">
    <property type="entry name" value="Ribonuclease Inhibitor"/>
    <property type="match status" value="1"/>
</dbReference>
<gene>
    <name evidence="1" type="ORF">BGZ65_007964</name>
</gene>
<dbReference type="EMBL" id="JAAAHW010000117">
    <property type="protein sequence ID" value="KAG0006444.1"/>
    <property type="molecule type" value="Genomic_DNA"/>
</dbReference>
<accession>A0A9P6MKU8</accession>
<sequence length="353" mass="39944">MHLRIYDDKTGHMVAETTVPQLQGLILSGSIKPPVVQKVLSSCSAKLETLALRFQPVQYLLYLANQVSESNTTDLELKDCYHKHTFTLSSFWKRCVRVETVKILECDTAFFKHMATSIEAHMSNICIICISLTSNLDNKDLAGLLTVSRVGWKSVKICSPVDLGELSLEALLKHTSTLKSLRLPRCRAVKAIPSIEAHDFIDAEANSDSLKPWPCEVTLRVLDLQISANSHPFNDQVQIYKRLARLVNLESLSLRCLYNDPRTSHTQHDSLEMSLESGLSQLEGLKMMKVLSVGSLMNVGKKEAKWMVDNWPKLHEVRGFDKDNKMHVEAERWFVMDCPHINAVGDEDWEVKV</sequence>
<keyword evidence="2" id="KW-1185">Reference proteome</keyword>
<dbReference type="OrthoDB" id="2446104at2759"/>